<keyword evidence="3" id="KW-1134">Transmembrane beta strand</keyword>
<evidence type="ECO:0000256" key="9">
    <source>
        <dbReference type="ARBA" id="ARBA00023237"/>
    </source>
</evidence>
<keyword evidence="2" id="KW-0813">Transport</keyword>
<dbReference type="EMBL" id="JSVC01000009">
    <property type="protein sequence ID" value="KIC94882.1"/>
    <property type="molecule type" value="Genomic_DNA"/>
</dbReference>
<dbReference type="SUPFAM" id="SSF56935">
    <property type="entry name" value="Porins"/>
    <property type="match status" value="1"/>
</dbReference>
<dbReference type="RefSeq" id="WP_039138883.1">
    <property type="nucleotide sequence ID" value="NZ_JSVC01000009.1"/>
</dbReference>
<evidence type="ECO:0000256" key="7">
    <source>
        <dbReference type="ARBA" id="ARBA00023136"/>
    </source>
</evidence>
<dbReference type="GO" id="GO:0044718">
    <property type="term" value="P:siderophore transmembrane transport"/>
    <property type="evidence" value="ECO:0007669"/>
    <property type="project" value="TreeGrafter"/>
</dbReference>
<dbReference type="PANTHER" id="PTHR30069">
    <property type="entry name" value="TONB-DEPENDENT OUTER MEMBRANE RECEPTOR"/>
    <property type="match status" value="1"/>
</dbReference>
<dbReference type="Proteomes" id="UP000031408">
    <property type="component" value="Unassembled WGS sequence"/>
</dbReference>
<keyword evidence="4" id="KW-0812">Transmembrane</keyword>
<dbReference type="Pfam" id="PF00593">
    <property type="entry name" value="TonB_dep_Rec_b-barrel"/>
    <property type="match status" value="1"/>
</dbReference>
<proteinExistence type="inferred from homology"/>
<dbReference type="Gene3D" id="2.40.170.20">
    <property type="entry name" value="TonB-dependent receptor, beta-barrel domain"/>
    <property type="match status" value="1"/>
</dbReference>
<sequence>MRKTTSYSACMLLALFLSIAAFAQTVTITGNVKNSSNQDIVPAVSVTLKGTSSGTFTDDKGNFTLTTAQKPPFTLVFSSVGFESQEVTVNSASQAVNVSFRPSSTLGTEVVVSASRVPERILESPVSIERVGAAAVRASPAASYYDIVANLKGVDVVTSSMTFKTPTTRGFSKSGNTRFNQLVDGMDNLAPGLNFSVGAIIGLSELDVDNMELLPGASSALYGPGGMNGTLLISSKNPFKYTGLSFQIKEGMMNTDGRYRDISAFHNWTARWAENINNRFAYKITADFIQAKDWVAADKRNYAGRPTGRGQIVPGTRESDPNYDGINVYGDETTADIRAVFRGIAAQAPFLAPYINSISADPINVSRTGYDEKDIIDPSTLNFKLGGAVHYKFTDKLEGVIAGNWGTGNSVYTGNDRYSFKDFKMGQYKLELNHRNWFLRTYTTQENAGQSFAAVTATRLTNEAWKSSTDPVNGWYSQYGQAYLASKMAGLSDAQAHSQARSVADVGRPAAGSDEFKELFNRVRSVPLSQGGALFIEQSDMYQTEGQYNLSDITGKVADVLVGANYKVFNLDSKGTLFVDTAGTIKIREYGAYVQASRRLFNDVLKLTFSGRYDKNENFEGRFTPRATAVIKVAENNNVRVSYQTAYRFPSTQAQFINLFIGGGTQLIGGDKSFQTYYNFTKNKPYDFNVDGTPGGTHNFKEYKPESVSSYEVGYKGLFGNKLLFDVYGYYGKYTNFLARTIIGQPASEGAAPNPLTDRRFSVPYNVDQKVNVYGFGISIDYRLPANFVIGGNLSSDVLDNADDLKNSGFIANFNTPKYRTNLSLSNNSLGKKKLLGMSIVYKWQDAFFYEEDFGNGGIPAIHTLDAQVSYKIVKYKSVVKLGANNLLNQYYYNGIGNSFVGGLYYVSFGYNIF</sequence>
<gene>
    <name evidence="14" type="ORF">OI18_08190</name>
</gene>
<evidence type="ECO:0000259" key="12">
    <source>
        <dbReference type="Pfam" id="PF00593"/>
    </source>
</evidence>
<dbReference type="AlphaFoldDB" id="A0A0C1L469"/>
<name>A0A0C1L469_9BACT</name>
<dbReference type="GO" id="GO:0015344">
    <property type="term" value="F:siderophore uptake transmembrane transporter activity"/>
    <property type="evidence" value="ECO:0007669"/>
    <property type="project" value="TreeGrafter"/>
</dbReference>
<keyword evidence="9" id="KW-0998">Cell outer membrane</keyword>
<dbReference type="OrthoDB" id="1109208at2"/>
<organism evidence="14 15">
    <name type="scientific">Flavihumibacter solisilvae</name>
    <dbReference type="NCBI Taxonomy" id="1349421"/>
    <lineage>
        <taxon>Bacteria</taxon>
        <taxon>Pseudomonadati</taxon>
        <taxon>Bacteroidota</taxon>
        <taxon>Chitinophagia</taxon>
        <taxon>Chitinophagales</taxon>
        <taxon>Chitinophagaceae</taxon>
        <taxon>Flavihumibacter</taxon>
    </lineage>
</organism>
<feature type="domain" description="TonB-dependent receptor plug" evidence="13">
    <location>
        <begin position="122"/>
        <end position="230"/>
    </location>
</feature>
<evidence type="ECO:0000256" key="5">
    <source>
        <dbReference type="ARBA" id="ARBA00022729"/>
    </source>
</evidence>
<comment type="caution">
    <text evidence="14">The sequence shown here is derived from an EMBL/GenBank/DDBJ whole genome shotgun (WGS) entry which is preliminary data.</text>
</comment>
<evidence type="ECO:0000256" key="6">
    <source>
        <dbReference type="ARBA" id="ARBA00023077"/>
    </source>
</evidence>
<evidence type="ECO:0000256" key="10">
    <source>
        <dbReference type="RuleBase" id="RU003357"/>
    </source>
</evidence>
<feature type="domain" description="TonB-dependent receptor-like beta-barrel" evidence="12">
    <location>
        <begin position="386"/>
        <end position="887"/>
    </location>
</feature>
<dbReference type="STRING" id="1349421.OI18_08190"/>
<comment type="similarity">
    <text evidence="10">Belongs to the TonB-dependent receptor family.</text>
</comment>
<dbReference type="InterPro" id="IPR039426">
    <property type="entry name" value="TonB-dep_rcpt-like"/>
</dbReference>
<keyword evidence="15" id="KW-1185">Reference proteome</keyword>
<evidence type="ECO:0000313" key="15">
    <source>
        <dbReference type="Proteomes" id="UP000031408"/>
    </source>
</evidence>
<evidence type="ECO:0000313" key="14">
    <source>
        <dbReference type="EMBL" id="KIC94882.1"/>
    </source>
</evidence>
<accession>A0A0C1L469</accession>
<dbReference type="InterPro" id="IPR036942">
    <property type="entry name" value="Beta-barrel_TonB_sf"/>
</dbReference>
<feature type="chain" id="PRO_5002134726" evidence="11">
    <location>
        <begin position="24"/>
        <end position="914"/>
    </location>
</feature>
<keyword evidence="7 10" id="KW-0472">Membrane</keyword>
<keyword evidence="8" id="KW-0675">Receptor</keyword>
<dbReference type="InterPro" id="IPR012910">
    <property type="entry name" value="Plug_dom"/>
</dbReference>
<dbReference type="InterPro" id="IPR037066">
    <property type="entry name" value="Plug_dom_sf"/>
</dbReference>
<dbReference type="GO" id="GO:0009279">
    <property type="term" value="C:cell outer membrane"/>
    <property type="evidence" value="ECO:0007669"/>
    <property type="project" value="UniProtKB-SubCell"/>
</dbReference>
<protein>
    <submittedName>
        <fullName evidence="14">Uncharacterized protein</fullName>
    </submittedName>
</protein>
<evidence type="ECO:0000256" key="11">
    <source>
        <dbReference type="SAM" id="SignalP"/>
    </source>
</evidence>
<reference evidence="14 15" key="1">
    <citation type="submission" date="2014-11" db="EMBL/GenBank/DDBJ databases">
        <title>Genome sequence of Flavihumibacter solisilvae 3-3.</title>
        <authorList>
            <person name="Zhou G."/>
            <person name="Li M."/>
            <person name="Wang G."/>
        </authorList>
    </citation>
    <scope>NUCLEOTIDE SEQUENCE [LARGE SCALE GENOMIC DNA]</scope>
    <source>
        <strain evidence="14 15">3-3</strain>
    </source>
</reference>
<evidence type="ECO:0000256" key="8">
    <source>
        <dbReference type="ARBA" id="ARBA00023170"/>
    </source>
</evidence>
<dbReference type="Gene3D" id="2.60.40.1120">
    <property type="entry name" value="Carboxypeptidase-like, regulatory domain"/>
    <property type="match status" value="1"/>
</dbReference>
<dbReference type="PANTHER" id="PTHR30069:SF29">
    <property type="entry name" value="HEMOGLOBIN AND HEMOGLOBIN-HAPTOGLOBIN-BINDING PROTEIN 1-RELATED"/>
    <property type="match status" value="1"/>
</dbReference>
<evidence type="ECO:0000256" key="3">
    <source>
        <dbReference type="ARBA" id="ARBA00022452"/>
    </source>
</evidence>
<evidence type="ECO:0000259" key="13">
    <source>
        <dbReference type="Pfam" id="PF07715"/>
    </source>
</evidence>
<evidence type="ECO:0000256" key="2">
    <source>
        <dbReference type="ARBA" id="ARBA00022448"/>
    </source>
</evidence>
<dbReference type="InterPro" id="IPR000531">
    <property type="entry name" value="Beta-barrel_TonB"/>
</dbReference>
<dbReference type="SUPFAM" id="SSF49464">
    <property type="entry name" value="Carboxypeptidase regulatory domain-like"/>
    <property type="match status" value="1"/>
</dbReference>
<dbReference type="Pfam" id="PF13715">
    <property type="entry name" value="CarbopepD_reg_2"/>
    <property type="match status" value="1"/>
</dbReference>
<evidence type="ECO:0000256" key="1">
    <source>
        <dbReference type="ARBA" id="ARBA00004571"/>
    </source>
</evidence>
<feature type="signal peptide" evidence="11">
    <location>
        <begin position="1"/>
        <end position="23"/>
    </location>
</feature>
<dbReference type="Gene3D" id="2.170.130.10">
    <property type="entry name" value="TonB-dependent receptor, plug domain"/>
    <property type="match status" value="1"/>
</dbReference>
<keyword evidence="6 10" id="KW-0798">TonB box</keyword>
<dbReference type="InterPro" id="IPR008969">
    <property type="entry name" value="CarboxyPept-like_regulatory"/>
</dbReference>
<evidence type="ECO:0000256" key="4">
    <source>
        <dbReference type="ARBA" id="ARBA00022692"/>
    </source>
</evidence>
<dbReference type="Pfam" id="PF07715">
    <property type="entry name" value="Plug"/>
    <property type="match status" value="1"/>
</dbReference>
<keyword evidence="5 11" id="KW-0732">Signal</keyword>
<comment type="subcellular location">
    <subcellularLocation>
        <location evidence="1">Cell outer membrane</location>
        <topology evidence="1">Multi-pass membrane protein</topology>
    </subcellularLocation>
</comment>